<feature type="domain" description="RNA polymerase sigma-70 region 2" evidence="6">
    <location>
        <begin position="46"/>
        <end position="109"/>
    </location>
</feature>
<gene>
    <name evidence="8" type="ORF">GCM10009107_10200</name>
</gene>
<dbReference type="PANTHER" id="PTHR43133">
    <property type="entry name" value="RNA POLYMERASE ECF-TYPE SIGMA FACTO"/>
    <property type="match status" value="1"/>
</dbReference>
<keyword evidence="2" id="KW-0805">Transcription regulation</keyword>
<dbReference type="NCBIfam" id="TIGR02937">
    <property type="entry name" value="sigma70-ECF"/>
    <property type="match status" value="1"/>
</dbReference>
<dbReference type="Pfam" id="PF04542">
    <property type="entry name" value="Sigma70_r2"/>
    <property type="match status" value="1"/>
</dbReference>
<dbReference type="InterPro" id="IPR013249">
    <property type="entry name" value="RNA_pol_sigma70_r4_t2"/>
</dbReference>
<dbReference type="Proteomes" id="UP001500279">
    <property type="component" value="Unassembled WGS sequence"/>
</dbReference>
<dbReference type="InterPro" id="IPR014284">
    <property type="entry name" value="RNA_pol_sigma-70_dom"/>
</dbReference>
<proteinExistence type="inferred from homology"/>
<keyword evidence="3" id="KW-0731">Sigma factor</keyword>
<organism evidence="8 9">
    <name type="scientific">Ideonella azotifigens</name>
    <dbReference type="NCBI Taxonomy" id="513160"/>
    <lineage>
        <taxon>Bacteria</taxon>
        <taxon>Pseudomonadati</taxon>
        <taxon>Pseudomonadota</taxon>
        <taxon>Betaproteobacteria</taxon>
        <taxon>Burkholderiales</taxon>
        <taxon>Sphaerotilaceae</taxon>
        <taxon>Ideonella</taxon>
    </lineage>
</organism>
<dbReference type="PANTHER" id="PTHR43133:SF32">
    <property type="entry name" value="BLR3042 PROTEIN"/>
    <property type="match status" value="1"/>
</dbReference>
<dbReference type="Pfam" id="PF08281">
    <property type="entry name" value="Sigma70_r4_2"/>
    <property type="match status" value="1"/>
</dbReference>
<dbReference type="InterPro" id="IPR013324">
    <property type="entry name" value="RNA_pol_sigma_r3/r4-like"/>
</dbReference>
<evidence type="ECO:0000256" key="5">
    <source>
        <dbReference type="SAM" id="MobiDB-lite"/>
    </source>
</evidence>
<evidence type="ECO:0000313" key="8">
    <source>
        <dbReference type="EMBL" id="GAA0744568.1"/>
    </source>
</evidence>
<name>A0ABP3UXS1_9BURK</name>
<dbReference type="RefSeq" id="WP_231010577.1">
    <property type="nucleotide sequence ID" value="NZ_BAAAEW010000004.1"/>
</dbReference>
<dbReference type="Gene3D" id="1.10.1740.10">
    <property type="match status" value="1"/>
</dbReference>
<evidence type="ECO:0000259" key="6">
    <source>
        <dbReference type="Pfam" id="PF04542"/>
    </source>
</evidence>
<reference evidence="9" key="1">
    <citation type="journal article" date="2019" name="Int. J. Syst. Evol. Microbiol.">
        <title>The Global Catalogue of Microorganisms (GCM) 10K type strain sequencing project: providing services to taxonomists for standard genome sequencing and annotation.</title>
        <authorList>
            <consortium name="The Broad Institute Genomics Platform"/>
            <consortium name="The Broad Institute Genome Sequencing Center for Infectious Disease"/>
            <person name="Wu L."/>
            <person name="Ma J."/>
        </authorList>
    </citation>
    <scope>NUCLEOTIDE SEQUENCE [LARGE SCALE GENOMIC DNA]</scope>
    <source>
        <strain evidence="9">JCM 15503</strain>
    </source>
</reference>
<comment type="caution">
    <text evidence="8">The sequence shown here is derived from an EMBL/GenBank/DDBJ whole genome shotgun (WGS) entry which is preliminary data.</text>
</comment>
<feature type="region of interest" description="Disordered" evidence="5">
    <location>
        <begin position="113"/>
        <end position="134"/>
    </location>
</feature>
<evidence type="ECO:0000256" key="3">
    <source>
        <dbReference type="ARBA" id="ARBA00023082"/>
    </source>
</evidence>
<evidence type="ECO:0000256" key="2">
    <source>
        <dbReference type="ARBA" id="ARBA00023015"/>
    </source>
</evidence>
<keyword evidence="9" id="KW-1185">Reference proteome</keyword>
<dbReference type="InterPro" id="IPR036388">
    <property type="entry name" value="WH-like_DNA-bd_sf"/>
</dbReference>
<dbReference type="InterPro" id="IPR039425">
    <property type="entry name" value="RNA_pol_sigma-70-like"/>
</dbReference>
<dbReference type="Gene3D" id="1.10.10.10">
    <property type="entry name" value="Winged helix-like DNA-binding domain superfamily/Winged helix DNA-binding domain"/>
    <property type="match status" value="1"/>
</dbReference>
<keyword evidence="4" id="KW-0804">Transcription</keyword>
<dbReference type="EMBL" id="BAAAEW010000004">
    <property type="protein sequence ID" value="GAA0744568.1"/>
    <property type="molecule type" value="Genomic_DNA"/>
</dbReference>
<evidence type="ECO:0000313" key="9">
    <source>
        <dbReference type="Proteomes" id="UP001500279"/>
    </source>
</evidence>
<protein>
    <submittedName>
        <fullName evidence="8">Sigma-70 family RNA polymerase sigma factor</fullName>
    </submittedName>
</protein>
<comment type="similarity">
    <text evidence="1">Belongs to the sigma-70 factor family. ECF subfamily.</text>
</comment>
<evidence type="ECO:0000256" key="4">
    <source>
        <dbReference type="ARBA" id="ARBA00023163"/>
    </source>
</evidence>
<dbReference type="CDD" id="cd06171">
    <property type="entry name" value="Sigma70_r4"/>
    <property type="match status" value="1"/>
</dbReference>
<dbReference type="InterPro" id="IPR013325">
    <property type="entry name" value="RNA_pol_sigma_r2"/>
</dbReference>
<dbReference type="SUPFAM" id="SSF88946">
    <property type="entry name" value="Sigma2 domain of RNA polymerase sigma factors"/>
    <property type="match status" value="1"/>
</dbReference>
<evidence type="ECO:0000256" key="1">
    <source>
        <dbReference type="ARBA" id="ARBA00010641"/>
    </source>
</evidence>
<dbReference type="SUPFAM" id="SSF88659">
    <property type="entry name" value="Sigma3 and sigma4 domains of RNA polymerase sigma factors"/>
    <property type="match status" value="1"/>
</dbReference>
<feature type="domain" description="RNA polymerase sigma factor 70 region 4 type 2" evidence="7">
    <location>
        <begin position="141"/>
        <end position="193"/>
    </location>
</feature>
<dbReference type="InterPro" id="IPR007627">
    <property type="entry name" value="RNA_pol_sigma70_r2"/>
</dbReference>
<evidence type="ECO:0000259" key="7">
    <source>
        <dbReference type="Pfam" id="PF08281"/>
    </source>
</evidence>
<accession>A0ABP3UXS1</accession>
<sequence>MSLLDSVARQARSLLGGDTSPDSPEARERRLVARIAAGEQRALEDLYRAYHPRLQRFLGRMTHQPGLVDEALNDTFLVVWHRADSYNGLSKVSTWIFGIAYRKGLKALQRFDEPQADDAQDTRTEPGDGPEQQLASSQLQRDLQRALAELSPEHRAVVDLTYFHGLGYREIADIADCPVGTVKTRMFYARRRLRALLPGGKEDWL</sequence>